<name>A0ABP8DUK1_9ACTN</name>
<evidence type="ECO:0000313" key="2">
    <source>
        <dbReference type="Proteomes" id="UP001500620"/>
    </source>
</evidence>
<sequence length="79" mass="8948">MQQWLATRQHWLVVEQLPGYAHDLNPTELVRGNLKATELANLCPEHIDEADTAAHTGLHRIASSYELCFNFLAHTGLRL</sequence>
<accession>A0ABP8DUK1</accession>
<evidence type="ECO:0000313" key="1">
    <source>
        <dbReference type="EMBL" id="GAA4263695.1"/>
    </source>
</evidence>
<reference evidence="2" key="1">
    <citation type="journal article" date="2019" name="Int. J. Syst. Evol. Microbiol.">
        <title>The Global Catalogue of Microorganisms (GCM) 10K type strain sequencing project: providing services to taxonomists for standard genome sequencing and annotation.</title>
        <authorList>
            <consortium name="The Broad Institute Genomics Platform"/>
            <consortium name="The Broad Institute Genome Sequencing Center for Infectious Disease"/>
            <person name="Wu L."/>
            <person name="Ma J."/>
        </authorList>
    </citation>
    <scope>NUCLEOTIDE SEQUENCE [LARGE SCALE GENOMIC DNA]</scope>
    <source>
        <strain evidence="2">JCM 17441</strain>
    </source>
</reference>
<comment type="caution">
    <text evidence="1">The sequence shown here is derived from an EMBL/GenBank/DDBJ whole genome shotgun (WGS) entry which is preliminary data.</text>
</comment>
<protein>
    <recommendedName>
        <fullName evidence="3">Tc1-like transposase DDE domain-containing protein</fullName>
    </recommendedName>
</protein>
<dbReference type="Proteomes" id="UP001500620">
    <property type="component" value="Unassembled WGS sequence"/>
</dbReference>
<dbReference type="EMBL" id="BAABAT010000077">
    <property type="protein sequence ID" value="GAA4263695.1"/>
    <property type="molecule type" value="Genomic_DNA"/>
</dbReference>
<proteinExistence type="predicted"/>
<organism evidence="1 2">
    <name type="scientific">Dactylosporangium darangshiense</name>
    <dbReference type="NCBI Taxonomy" id="579108"/>
    <lineage>
        <taxon>Bacteria</taxon>
        <taxon>Bacillati</taxon>
        <taxon>Actinomycetota</taxon>
        <taxon>Actinomycetes</taxon>
        <taxon>Micromonosporales</taxon>
        <taxon>Micromonosporaceae</taxon>
        <taxon>Dactylosporangium</taxon>
    </lineage>
</organism>
<gene>
    <name evidence="1" type="ORF">GCM10022255_110570</name>
</gene>
<keyword evidence="2" id="KW-1185">Reference proteome</keyword>
<evidence type="ECO:0008006" key="3">
    <source>
        <dbReference type="Google" id="ProtNLM"/>
    </source>
</evidence>